<sequence>MASTSLDHKRLRRRLSLAATGEGAAAGKRLRAGCSAEAATDPPTSPRWRLLQQSVLVVLFLRRA</sequence>
<dbReference type="Proteomes" id="UP000479710">
    <property type="component" value="Unassembled WGS sequence"/>
</dbReference>
<name>A0A6G1BI82_9ORYZ</name>
<gene>
    <name evidence="1" type="ORF">E2562_004000</name>
</gene>
<organism evidence="1 2">
    <name type="scientific">Oryza meyeriana var. granulata</name>
    <dbReference type="NCBI Taxonomy" id="110450"/>
    <lineage>
        <taxon>Eukaryota</taxon>
        <taxon>Viridiplantae</taxon>
        <taxon>Streptophyta</taxon>
        <taxon>Embryophyta</taxon>
        <taxon>Tracheophyta</taxon>
        <taxon>Spermatophyta</taxon>
        <taxon>Magnoliopsida</taxon>
        <taxon>Liliopsida</taxon>
        <taxon>Poales</taxon>
        <taxon>Poaceae</taxon>
        <taxon>BOP clade</taxon>
        <taxon>Oryzoideae</taxon>
        <taxon>Oryzeae</taxon>
        <taxon>Oryzinae</taxon>
        <taxon>Oryza</taxon>
        <taxon>Oryza meyeriana</taxon>
    </lineage>
</organism>
<proteinExistence type="predicted"/>
<comment type="caution">
    <text evidence="1">The sequence shown here is derived from an EMBL/GenBank/DDBJ whole genome shotgun (WGS) entry which is preliminary data.</text>
</comment>
<evidence type="ECO:0000313" key="2">
    <source>
        <dbReference type="Proteomes" id="UP000479710"/>
    </source>
</evidence>
<accession>A0A6G1BI82</accession>
<keyword evidence="2" id="KW-1185">Reference proteome</keyword>
<reference evidence="1 2" key="1">
    <citation type="submission" date="2019-11" db="EMBL/GenBank/DDBJ databases">
        <title>Whole genome sequence of Oryza granulata.</title>
        <authorList>
            <person name="Li W."/>
        </authorList>
    </citation>
    <scope>NUCLEOTIDE SEQUENCE [LARGE SCALE GENOMIC DNA]</scope>
    <source>
        <strain evidence="2">cv. Menghai</strain>
        <tissue evidence="1">Leaf</tissue>
    </source>
</reference>
<protein>
    <submittedName>
        <fullName evidence="1">Uncharacterized protein</fullName>
    </submittedName>
</protein>
<dbReference type="AlphaFoldDB" id="A0A6G1BI82"/>
<dbReference type="EMBL" id="SPHZ02000012">
    <property type="protein sequence ID" value="KAF0887768.1"/>
    <property type="molecule type" value="Genomic_DNA"/>
</dbReference>
<evidence type="ECO:0000313" key="1">
    <source>
        <dbReference type="EMBL" id="KAF0887768.1"/>
    </source>
</evidence>